<evidence type="ECO:0000256" key="1">
    <source>
        <dbReference type="SAM" id="MobiDB-lite"/>
    </source>
</evidence>
<dbReference type="KEGG" id="aarg:Aargi30884_13660"/>
<dbReference type="Gene3D" id="3.10.620.30">
    <property type="match status" value="1"/>
</dbReference>
<evidence type="ECO:0000256" key="2">
    <source>
        <dbReference type="SAM" id="Phobius"/>
    </source>
</evidence>
<protein>
    <recommendedName>
        <fullName evidence="3">Transglutaminase-like domain-containing protein</fullName>
    </recommendedName>
</protein>
<feature type="region of interest" description="Disordered" evidence="1">
    <location>
        <begin position="286"/>
        <end position="322"/>
    </location>
</feature>
<dbReference type="Pfam" id="PF01841">
    <property type="entry name" value="Transglut_core"/>
    <property type="match status" value="1"/>
</dbReference>
<dbReference type="SUPFAM" id="SSF54001">
    <property type="entry name" value="Cysteine proteinases"/>
    <property type="match status" value="1"/>
</dbReference>
<dbReference type="EMBL" id="AP019695">
    <property type="protein sequence ID" value="BBK22463.1"/>
    <property type="molecule type" value="Genomic_DNA"/>
</dbReference>
<dbReference type="InterPro" id="IPR002931">
    <property type="entry name" value="Transglutaminase-like"/>
</dbReference>
<keyword evidence="2" id="KW-0472">Membrane</keyword>
<evidence type="ECO:0000259" key="3">
    <source>
        <dbReference type="SMART" id="SM00460"/>
    </source>
</evidence>
<feature type="domain" description="Transglutaminase-like" evidence="3">
    <location>
        <begin position="212"/>
        <end position="282"/>
    </location>
</feature>
<reference evidence="5" key="1">
    <citation type="submission" date="2019-05" db="EMBL/GenBank/DDBJ databases">
        <title>Complete genome sequencing of Absiella argi strain JCM 30884.</title>
        <authorList>
            <person name="Sakamoto M."/>
            <person name="Murakami T."/>
            <person name="Mori H."/>
        </authorList>
    </citation>
    <scope>NUCLEOTIDE SEQUENCE [LARGE SCALE GENOMIC DNA]</scope>
    <source>
        <strain evidence="5">JCM 30884</strain>
    </source>
</reference>
<dbReference type="PANTHER" id="PTHR42736">
    <property type="entry name" value="PROTEIN-GLUTAMINE GAMMA-GLUTAMYLTRANSFERASE"/>
    <property type="match status" value="1"/>
</dbReference>
<feature type="transmembrane region" description="Helical" evidence="2">
    <location>
        <begin position="353"/>
        <end position="369"/>
    </location>
</feature>
<dbReference type="InterPro" id="IPR052901">
    <property type="entry name" value="Bact_TGase-like"/>
</dbReference>
<dbReference type="AlphaFoldDB" id="A0A6N4TI60"/>
<gene>
    <name evidence="4" type="ORF">Aargi30884_13660</name>
</gene>
<name>A0A6N4TI60_9FIRM</name>
<keyword evidence="2" id="KW-0812">Transmembrane</keyword>
<evidence type="ECO:0000313" key="5">
    <source>
        <dbReference type="Proteomes" id="UP000464754"/>
    </source>
</evidence>
<feature type="compositionally biased region" description="Low complexity" evidence="1">
    <location>
        <begin position="309"/>
        <end position="322"/>
    </location>
</feature>
<keyword evidence="2" id="KW-1133">Transmembrane helix</keyword>
<sequence length="464" mass="54778">MDLNLAGNRHYTGAVQFTVEREKSEALYLKTLSSAFYNDNAWTVLTQESYAQGKHIKWNQIRTWMNVYTNQIQQEDDEKIIIHDTRKNRQYALEPYNLSSIQQESGIYYDAYMTLPKEKKDYSYEVWDVASLTDNSYFDSEEGNAYIDFVYDHYLQIPSELEEIFDNTLYLEHFQTPLECINYVKAYLSKNYSYTLSPGYPPKNQDFITWFLTQSHRGYCVHFASAATMMLRYYGIPARYVEGYRIDAYTPDYKGTARDSDAHAWVEIFTRDKGWIPVEVTPGFRNADEDYTVPSTIEDPSTQPNTDVQNTPNENPQREQNNTQNENFQTLINEQGNRNTNTQTTLNIHIPKYVYIMISIFGVLVLVYGQRKIRYYRKKKKMMNSDRKQAAIALMQYYEALCCFGAQEQEVIHTLYEKAIYSRQGLDESEFHQLTSFIQEEKNKLMHRMKKRAKFKLRYIKALD</sequence>
<keyword evidence="5" id="KW-1185">Reference proteome</keyword>
<feature type="compositionally biased region" description="Polar residues" evidence="1">
    <location>
        <begin position="293"/>
        <end position="308"/>
    </location>
</feature>
<dbReference type="InterPro" id="IPR038765">
    <property type="entry name" value="Papain-like_cys_pep_sf"/>
</dbReference>
<accession>A0A6N4TI60</accession>
<proteinExistence type="predicted"/>
<dbReference type="Proteomes" id="UP000464754">
    <property type="component" value="Chromosome"/>
</dbReference>
<evidence type="ECO:0000313" key="4">
    <source>
        <dbReference type="EMBL" id="BBK22463.1"/>
    </source>
</evidence>
<organism evidence="4 5">
    <name type="scientific">Amedibacterium intestinale</name>
    <dbReference type="NCBI Taxonomy" id="2583452"/>
    <lineage>
        <taxon>Bacteria</taxon>
        <taxon>Bacillati</taxon>
        <taxon>Bacillota</taxon>
        <taxon>Erysipelotrichia</taxon>
        <taxon>Erysipelotrichales</taxon>
        <taxon>Erysipelotrichaceae</taxon>
        <taxon>Amedibacterium</taxon>
    </lineage>
</organism>
<dbReference type="PANTHER" id="PTHR42736:SF1">
    <property type="entry name" value="PROTEIN-GLUTAMINE GAMMA-GLUTAMYLTRANSFERASE"/>
    <property type="match status" value="1"/>
</dbReference>
<dbReference type="SMART" id="SM00460">
    <property type="entry name" value="TGc"/>
    <property type="match status" value="1"/>
</dbReference>